<dbReference type="GO" id="GO:0016874">
    <property type="term" value="F:ligase activity"/>
    <property type="evidence" value="ECO:0007669"/>
    <property type="project" value="UniProtKB-KW"/>
</dbReference>
<dbReference type="GO" id="GO:0003746">
    <property type="term" value="F:translation elongation factor activity"/>
    <property type="evidence" value="ECO:0007669"/>
    <property type="project" value="UniProtKB-KW"/>
</dbReference>
<evidence type="ECO:0000313" key="5">
    <source>
        <dbReference type="EMBL" id="MEM5498850.1"/>
    </source>
</evidence>
<dbReference type="Pfam" id="PF00152">
    <property type="entry name" value="tRNA-synt_2"/>
    <property type="match status" value="1"/>
</dbReference>
<keyword evidence="1 5" id="KW-0436">Ligase</keyword>
<comment type="caution">
    <text evidence="5">The sequence shown here is derived from an EMBL/GenBank/DDBJ whole genome shotgun (WGS) entry which is preliminary data.</text>
</comment>
<protein>
    <submittedName>
        <fullName evidence="5">Elongation factor P--(R)-beta-lysine ligase</fullName>
        <ecNumber evidence="5">6.3.1.-</ecNumber>
    </submittedName>
</protein>
<organism evidence="5 6">
    <name type="scientific">Paraglaciecola mesophila</name>
    <dbReference type="NCBI Taxonomy" id="197222"/>
    <lineage>
        <taxon>Bacteria</taxon>
        <taxon>Pseudomonadati</taxon>
        <taxon>Pseudomonadota</taxon>
        <taxon>Gammaproteobacteria</taxon>
        <taxon>Alteromonadales</taxon>
        <taxon>Alteromonadaceae</taxon>
        <taxon>Paraglaciecola</taxon>
    </lineage>
</organism>
<dbReference type="InterPro" id="IPR004364">
    <property type="entry name" value="Aa-tRNA-synt_II"/>
</dbReference>
<evidence type="ECO:0000256" key="1">
    <source>
        <dbReference type="ARBA" id="ARBA00022598"/>
    </source>
</evidence>
<keyword evidence="5" id="KW-0251">Elongation factor</keyword>
<dbReference type="PANTHER" id="PTHR42918">
    <property type="entry name" value="LYSYL-TRNA SYNTHETASE"/>
    <property type="match status" value="1"/>
</dbReference>
<dbReference type="RefSeq" id="WP_342882239.1">
    <property type="nucleotide sequence ID" value="NZ_JBBMQS010000009.1"/>
</dbReference>
<dbReference type="InterPro" id="IPR045864">
    <property type="entry name" value="aa-tRNA-synth_II/BPL/LPL"/>
</dbReference>
<evidence type="ECO:0000256" key="3">
    <source>
        <dbReference type="ARBA" id="ARBA00022840"/>
    </source>
</evidence>
<dbReference type="EC" id="6.3.1.-" evidence="5"/>
<gene>
    <name evidence="5" type="primary">epmA</name>
    <name evidence="5" type="ORF">WNY77_15680</name>
</gene>
<dbReference type="Gene3D" id="3.30.930.10">
    <property type="entry name" value="Bira Bifunctional Protein, Domain 2"/>
    <property type="match status" value="1"/>
</dbReference>
<proteinExistence type="predicted"/>
<sequence length="327" mass="37232">MKHEPRPSWQPTADVATLKQRAAIITNIRQFFAERDVWEVETPSLSNATVSDFHMRVFDTQFADPMSPQQRTLYLQTSPEYAMKRLLCAGSGAIFQIAKAFRNEEAGKHHNPEFTMLEWYRPGFDHNQLMDELDELMQSVVDCLPAQRMSYQDAFIQYLDIDPLSASLAVLKAKGCELGYEHICRDEQDKDTILQLLFSHEVEPNIANRCPCFIFDFPASQAALARISLQDERVAERFELYYEGLELANGFHELANAPEQRQRFERDNEQRKSAGLSTVPIDEFFLDALDAGLPDCSGVAVGVDRLVMLALGKSDIQHVLAFNYQNA</sequence>
<dbReference type="NCBIfam" id="NF006828">
    <property type="entry name" value="PRK09350.1"/>
    <property type="match status" value="1"/>
</dbReference>
<reference evidence="5 6" key="1">
    <citation type="submission" date="2024-03" db="EMBL/GenBank/DDBJ databases">
        <title>Community enrichment and isolation of bacterial strains for fucoidan degradation.</title>
        <authorList>
            <person name="Sichert A."/>
        </authorList>
    </citation>
    <scope>NUCLEOTIDE SEQUENCE [LARGE SCALE GENOMIC DNA]</scope>
    <source>
        <strain evidence="5 6">AS12</strain>
    </source>
</reference>
<evidence type="ECO:0000256" key="2">
    <source>
        <dbReference type="ARBA" id="ARBA00022741"/>
    </source>
</evidence>
<keyword evidence="6" id="KW-1185">Reference proteome</keyword>
<dbReference type="EMBL" id="JBBMQS010000009">
    <property type="protein sequence ID" value="MEM5498850.1"/>
    <property type="molecule type" value="Genomic_DNA"/>
</dbReference>
<keyword evidence="2" id="KW-0547">Nucleotide-binding</keyword>
<evidence type="ECO:0000259" key="4">
    <source>
        <dbReference type="PROSITE" id="PS50862"/>
    </source>
</evidence>
<dbReference type="Proteomes" id="UP001461163">
    <property type="component" value="Unassembled WGS sequence"/>
</dbReference>
<dbReference type="NCBIfam" id="TIGR00462">
    <property type="entry name" value="genX"/>
    <property type="match status" value="1"/>
</dbReference>
<accession>A0ABU9SY97</accession>
<evidence type="ECO:0000313" key="6">
    <source>
        <dbReference type="Proteomes" id="UP001461163"/>
    </source>
</evidence>
<feature type="domain" description="Aminoacyl-transfer RNA synthetases class-II family profile" evidence="4">
    <location>
        <begin position="18"/>
        <end position="327"/>
    </location>
</feature>
<dbReference type="PROSITE" id="PS50862">
    <property type="entry name" value="AA_TRNA_LIGASE_II"/>
    <property type="match status" value="1"/>
</dbReference>
<keyword evidence="5" id="KW-0648">Protein biosynthesis</keyword>
<keyword evidence="3" id="KW-0067">ATP-binding</keyword>
<name>A0ABU9SY97_9ALTE</name>
<dbReference type="InterPro" id="IPR006195">
    <property type="entry name" value="aa-tRNA-synth_II"/>
</dbReference>
<dbReference type="InterPro" id="IPR004525">
    <property type="entry name" value="EpmA"/>
</dbReference>
<dbReference type="PANTHER" id="PTHR42918:SF6">
    <property type="entry name" value="ELONGATION FACTOR P--(R)-BETA-LYSINE LIGASE"/>
    <property type="match status" value="1"/>
</dbReference>
<dbReference type="SUPFAM" id="SSF55681">
    <property type="entry name" value="Class II aaRS and biotin synthetases"/>
    <property type="match status" value="1"/>
</dbReference>